<comment type="caution">
    <text evidence="2">The sequence shown here is derived from an EMBL/GenBank/DDBJ whole genome shotgun (WGS) entry which is preliminary data.</text>
</comment>
<dbReference type="Pfam" id="PF12706">
    <property type="entry name" value="Lactamase_B_2"/>
    <property type="match status" value="1"/>
</dbReference>
<reference evidence="2 3" key="1">
    <citation type="submission" date="2020-04" db="EMBL/GenBank/DDBJ databases">
        <title>Nesterenkonia sp. nov., isolated from marine sediment.</title>
        <authorList>
            <person name="Zhang G."/>
        </authorList>
    </citation>
    <scope>NUCLEOTIDE SEQUENCE [LARGE SCALE GENOMIC DNA]</scope>
    <source>
        <strain evidence="2 3">MY13</strain>
    </source>
</reference>
<name>A0A7X8YDF2_9MICC</name>
<evidence type="ECO:0000259" key="1">
    <source>
        <dbReference type="Pfam" id="PF12706"/>
    </source>
</evidence>
<gene>
    <name evidence="2" type="ORF">HGQ17_05050</name>
</gene>
<dbReference type="Proteomes" id="UP000523139">
    <property type="component" value="Unassembled WGS sequence"/>
</dbReference>
<dbReference type="AlphaFoldDB" id="A0A7X8YDF2"/>
<evidence type="ECO:0000313" key="3">
    <source>
        <dbReference type="Proteomes" id="UP000523139"/>
    </source>
</evidence>
<proteinExistence type="predicted"/>
<dbReference type="EMBL" id="JABAHY010000003">
    <property type="protein sequence ID" value="NLS09385.1"/>
    <property type="molecule type" value="Genomic_DNA"/>
</dbReference>
<dbReference type="SUPFAM" id="SSF56281">
    <property type="entry name" value="Metallo-hydrolase/oxidoreductase"/>
    <property type="match status" value="1"/>
</dbReference>
<evidence type="ECO:0000313" key="2">
    <source>
        <dbReference type="EMBL" id="NLS09385.1"/>
    </source>
</evidence>
<feature type="domain" description="Metallo-beta-lactamase" evidence="1">
    <location>
        <begin position="8"/>
        <end position="111"/>
    </location>
</feature>
<organism evidence="2 3">
    <name type="scientific">Nesterenkonia sedimenti</name>
    <dbReference type="NCBI Taxonomy" id="1463632"/>
    <lineage>
        <taxon>Bacteria</taxon>
        <taxon>Bacillati</taxon>
        <taxon>Actinomycetota</taxon>
        <taxon>Actinomycetes</taxon>
        <taxon>Micrococcales</taxon>
        <taxon>Micrococcaceae</taxon>
        <taxon>Nesterenkonia</taxon>
    </lineage>
</organism>
<dbReference type="RefSeq" id="WP_168886884.1">
    <property type="nucleotide sequence ID" value="NZ_JABAHY010000003.1"/>
</dbReference>
<protein>
    <recommendedName>
        <fullName evidence="1">Metallo-beta-lactamase domain-containing protein</fullName>
    </recommendedName>
</protein>
<accession>A0A7X8YDF2</accession>
<dbReference type="InterPro" id="IPR001279">
    <property type="entry name" value="Metallo-B-lactamas"/>
</dbReference>
<dbReference type="Gene3D" id="3.60.15.10">
    <property type="entry name" value="Ribonuclease Z/Hydroxyacylglutathione hydrolase-like"/>
    <property type="match status" value="1"/>
</dbReference>
<keyword evidence="3" id="KW-1185">Reference proteome</keyword>
<sequence>MRSPVESRLPLTVVNPGESVTVDGLLIETIPALHPVPTLTIRVPELGFVYTADTGFTDELVQLSQGAKLLLAEATYRAADGVDVSGHGHLDGHSVADLAAQAEVEHLVITHLADPDHMEDIHAEAATRFEGRITMAKPTMTFDLG</sequence>
<dbReference type="InterPro" id="IPR036866">
    <property type="entry name" value="RibonucZ/Hydroxyglut_hydro"/>
</dbReference>